<name>A0A164MJD1_9AGAM</name>
<evidence type="ECO:0000313" key="3">
    <source>
        <dbReference type="Proteomes" id="UP000076722"/>
    </source>
</evidence>
<feature type="transmembrane region" description="Helical" evidence="1">
    <location>
        <begin position="65"/>
        <end position="85"/>
    </location>
</feature>
<evidence type="ECO:0000256" key="1">
    <source>
        <dbReference type="SAM" id="Phobius"/>
    </source>
</evidence>
<keyword evidence="1" id="KW-1133">Transmembrane helix</keyword>
<feature type="transmembrane region" description="Helical" evidence="1">
    <location>
        <begin position="35"/>
        <end position="53"/>
    </location>
</feature>
<dbReference type="AlphaFoldDB" id="A0A164MJD1"/>
<feature type="transmembrane region" description="Helical" evidence="1">
    <location>
        <begin position="146"/>
        <end position="166"/>
    </location>
</feature>
<proteinExistence type="predicted"/>
<accession>A0A164MJD1</accession>
<dbReference type="OrthoDB" id="3265531at2759"/>
<organism evidence="2 3">
    <name type="scientific">Sistotremastrum niveocremeum HHB9708</name>
    <dbReference type="NCBI Taxonomy" id="1314777"/>
    <lineage>
        <taxon>Eukaryota</taxon>
        <taxon>Fungi</taxon>
        <taxon>Dikarya</taxon>
        <taxon>Basidiomycota</taxon>
        <taxon>Agaricomycotina</taxon>
        <taxon>Agaricomycetes</taxon>
        <taxon>Sistotremastrales</taxon>
        <taxon>Sistotremastraceae</taxon>
        <taxon>Sertulicium</taxon>
        <taxon>Sertulicium niveocremeum</taxon>
    </lineage>
</organism>
<keyword evidence="1" id="KW-0812">Transmembrane</keyword>
<feature type="transmembrane region" description="Helical" evidence="1">
    <location>
        <begin position="122"/>
        <end position="140"/>
    </location>
</feature>
<feature type="transmembrane region" description="Helical" evidence="1">
    <location>
        <begin position="243"/>
        <end position="266"/>
    </location>
</feature>
<feature type="transmembrane region" description="Helical" evidence="1">
    <location>
        <begin position="173"/>
        <end position="192"/>
    </location>
</feature>
<sequence length="267" mass="28898">MAPTKLLIYNDTIFPLGTPPNWPILPPHQQHVAEAMLAITIAGPPIAGVFALLATKRWWTPAKAFSWGVLSAIWFLTIGIVGYAVYLQDGATSRLTFILAVAHGQVEVLMWFLLLSASVPRALAASWIWGFVLYLVILTAQEMSTVFIVVAIIAGANDFMITALLLYGKRYKLAIGAVGHILSAVLIFTRFVKWIPIVPYEAVVFIGLWLNLGPTVAGVMALRGEDGEAPNNPLQGVKVPPGILLRFVVLALIGTTTITLLLAYVIG</sequence>
<keyword evidence="3" id="KW-1185">Reference proteome</keyword>
<evidence type="ECO:0000313" key="2">
    <source>
        <dbReference type="EMBL" id="KZS86766.1"/>
    </source>
</evidence>
<dbReference type="Proteomes" id="UP000076722">
    <property type="component" value="Unassembled WGS sequence"/>
</dbReference>
<keyword evidence="1" id="KW-0472">Membrane</keyword>
<dbReference type="EMBL" id="KV419469">
    <property type="protein sequence ID" value="KZS86766.1"/>
    <property type="molecule type" value="Genomic_DNA"/>
</dbReference>
<feature type="transmembrane region" description="Helical" evidence="1">
    <location>
        <begin position="198"/>
        <end position="222"/>
    </location>
</feature>
<gene>
    <name evidence="2" type="ORF">SISNIDRAFT_461508</name>
</gene>
<reference evidence="2 3" key="1">
    <citation type="journal article" date="2016" name="Mol. Biol. Evol.">
        <title>Comparative Genomics of Early-Diverging Mushroom-Forming Fungi Provides Insights into the Origins of Lignocellulose Decay Capabilities.</title>
        <authorList>
            <person name="Nagy L.G."/>
            <person name="Riley R."/>
            <person name="Tritt A."/>
            <person name="Adam C."/>
            <person name="Daum C."/>
            <person name="Floudas D."/>
            <person name="Sun H."/>
            <person name="Yadav J.S."/>
            <person name="Pangilinan J."/>
            <person name="Larsson K.H."/>
            <person name="Matsuura K."/>
            <person name="Barry K."/>
            <person name="Labutti K."/>
            <person name="Kuo R."/>
            <person name="Ohm R.A."/>
            <person name="Bhattacharya S.S."/>
            <person name="Shirouzu T."/>
            <person name="Yoshinaga Y."/>
            <person name="Martin F.M."/>
            <person name="Grigoriev I.V."/>
            <person name="Hibbett D.S."/>
        </authorList>
    </citation>
    <scope>NUCLEOTIDE SEQUENCE [LARGE SCALE GENOMIC DNA]</scope>
    <source>
        <strain evidence="2 3">HHB9708</strain>
    </source>
</reference>
<protein>
    <submittedName>
        <fullName evidence="2">Uncharacterized protein</fullName>
    </submittedName>
</protein>